<dbReference type="SUPFAM" id="SSF103473">
    <property type="entry name" value="MFS general substrate transporter"/>
    <property type="match status" value="1"/>
</dbReference>
<organism evidence="10 11">
    <name type="scientific">Thermoactinomyces daqus</name>
    <dbReference type="NCBI Taxonomy" id="1329516"/>
    <lineage>
        <taxon>Bacteria</taxon>
        <taxon>Bacillati</taxon>
        <taxon>Bacillota</taxon>
        <taxon>Bacilli</taxon>
        <taxon>Bacillales</taxon>
        <taxon>Thermoactinomycetaceae</taxon>
        <taxon>Thermoactinomyces</taxon>
    </lineage>
</organism>
<proteinExistence type="inferred from homology"/>
<gene>
    <name evidence="10" type="ORF">H1164_07555</name>
</gene>
<dbReference type="PROSITE" id="PS50850">
    <property type="entry name" value="MFS"/>
    <property type="match status" value="1"/>
</dbReference>
<evidence type="ECO:0000256" key="5">
    <source>
        <dbReference type="ARBA" id="ARBA00022692"/>
    </source>
</evidence>
<feature type="transmembrane region" description="Helical" evidence="8">
    <location>
        <begin position="283"/>
        <end position="301"/>
    </location>
</feature>
<evidence type="ECO:0000256" key="4">
    <source>
        <dbReference type="ARBA" id="ARBA00022475"/>
    </source>
</evidence>
<comment type="caution">
    <text evidence="10">The sequence shown here is derived from an EMBL/GenBank/DDBJ whole genome shotgun (WGS) entry which is preliminary data.</text>
</comment>
<comment type="similarity">
    <text evidence="2">Belongs to the major facilitator superfamily.</text>
</comment>
<evidence type="ECO:0000256" key="2">
    <source>
        <dbReference type="ARBA" id="ARBA00008335"/>
    </source>
</evidence>
<evidence type="ECO:0000256" key="1">
    <source>
        <dbReference type="ARBA" id="ARBA00004651"/>
    </source>
</evidence>
<keyword evidence="3" id="KW-0813">Transport</keyword>
<dbReference type="Pfam" id="PF07690">
    <property type="entry name" value="MFS_1"/>
    <property type="match status" value="1"/>
</dbReference>
<evidence type="ECO:0000256" key="7">
    <source>
        <dbReference type="ARBA" id="ARBA00023136"/>
    </source>
</evidence>
<feature type="transmembrane region" description="Helical" evidence="8">
    <location>
        <begin position="247"/>
        <end position="271"/>
    </location>
</feature>
<keyword evidence="6 8" id="KW-1133">Transmembrane helix</keyword>
<feature type="domain" description="Major facilitator superfamily (MFS) profile" evidence="9">
    <location>
        <begin position="14"/>
        <end position="395"/>
    </location>
</feature>
<evidence type="ECO:0000259" key="9">
    <source>
        <dbReference type="PROSITE" id="PS50850"/>
    </source>
</evidence>
<keyword evidence="5 8" id="KW-0812">Transmembrane</keyword>
<dbReference type="RefSeq" id="WP_033100130.1">
    <property type="nucleotide sequence ID" value="NZ_JACEIP010000009.1"/>
</dbReference>
<evidence type="ECO:0000256" key="8">
    <source>
        <dbReference type="SAM" id="Phobius"/>
    </source>
</evidence>
<accession>A0A7W1XA00</accession>
<dbReference type="AlphaFoldDB" id="A0A7W1XA00"/>
<feature type="transmembrane region" description="Helical" evidence="8">
    <location>
        <begin position="368"/>
        <end position="391"/>
    </location>
</feature>
<feature type="transmembrane region" description="Helical" evidence="8">
    <location>
        <begin position="50"/>
        <end position="69"/>
    </location>
</feature>
<dbReference type="InterPro" id="IPR020846">
    <property type="entry name" value="MFS_dom"/>
</dbReference>
<keyword evidence="7 8" id="KW-0472">Membrane</keyword>
<evidence type="ECO:0000256" key="3">
    <source>
        <dbReference type="ARBA" id="ARBA00022448"/>
    </source>
</evidence>
<dbReference type="Proteomes" id="UP000530514">
    <property type="component" value="Unassembled WGS sequence"/>
</dbReference>
<dbReference type="PANTHER" id="PTHR43271:SF1">
    <property type="entry name" value="INNER MEMBRANE TRANSPORT PROTEIN YNFM"/>
    <property type="match status" value="1"/>
</dbReference>
<dbReference type="CDD" id="cd17324">
    <property type="entry name" value="MFS_NepI_like"/>
    <property type="match status" value="1"/>
</dbReference>
<evidence type="ECO:0000313" key="11">
    <source>
        <dbReference type="Proteomes" id="UP000530514"/>
    </source>
</evidence>
<feature type="transmembrane region" description="Helical" evidence="8">
    <location>
        <begin position="341"/>
        <end position="362"/>
    </location>
</feature>
<feature type="transmembrane region" description="Helical" evidence="8">
    <location>
        <begin position="307"/>
        <end position="329"/>
    </location>
</feature>
<feature type="transmembrane region" description="Helical" evidence="8">
    <location>
        <begin position="81"/>
        <end position="99"/>
    </location>
</feature>
<evidence type="ECO:0000256" key="6">
    <source>
        <dbReference type="ARBA" id="ARBA00022989"/>
    </source>
</evidence>
<sequence length="405" mass="44094">MNKIVPGSPAFAKALTCLFAGGFVSFSILYSTQPLLPLFSHEFHVKPVTASLSVSLSTGMLAVFMLLAASLSDSWGRKKMMNLSLLCSSVLALLLPFLPNFTLLLIFRALTGAALAGLPSIAMTYINEEFHPQSLGRVMGIYIAGTSIGGMSGRIAVGILSDLFSWQTALTCMGLFNLLLSCWFWKHLPESAHFHPKRLKLRSLFFSLVNCLKNPGLLLLYGISFALMGSFVSLYNYIGYDLMASPYHLSSFAVSLIFIVYLTGTFSSAWMGRLADKWGQAKVLGFGIFLMLISDGLSLYPHLISKIIAVAIFTFGFFGSHSVASGGVGKLAAASKAQASSLYLFFYYTGSSLAGSAGGWFWSRFGWFGVTEMIGCLLLVSLGLVFLLFLLREKPKPGRSFYKSH</sequence>
<feature type="transmembrane region" description="Helical" evidence="8">
    <location>
        <begin position="163"/>
        <end position="185"/>
    </location>
</feature>
<dbReference type="PANTHER" id="PTHR43271">
    <property type="entry name" value="BLL2771 PROTEIN"/>
    <property type="match status" value="1"/>
</dbReference>
<dbReference type="InterPro" id="IPR036259">
    <property type="entry name" value="MFS_trans_sf"/>
</dbReference>
<dbReference type="OrthoDB" id="63984at2"/>
<dbReference type="InterPro" id="IPR011701">
    <property type="entry name" value="MFS"/>
</dbReference>
<comment type="subcellular location">
    <subcellularLocation>
        <location evidence="1">Cell membrane</location>
        <topology evidence="1">Multi-pass membrane protein</topology>
    </subcellularLocation>
</comment>
<protein>
    <submittedName>
        <fullName evidence="10">MFS transporter</fullName>
    </submittedName>
</protein>
<evidence type="ECO:0000313" key="10">
    <source>
        <dbReference type="EMBL" id="MBA4542756.1"/>
    </source>
</evidence>
<dbReference type="GO" id="GO:0005886">
    <property type="term" value="C:plasma membrane"/>
    <property type="evidence" value="ECO:0007669"/>
    <property type="project" value="UniProtKB-SubCell"/>
</dbReference>
<dbReference type="Gene3D" id="1.20.1250.20">
    <property type="entry name" value="MFS general substrate transporter like domains"/>
    <property type="match status" value="1"/>
</dbReference>
<name>A0A7W1XA00_9BACL</name>
<dbReference type="GO" id="GO:0022857">
    <property type="term" value="F:transmembrane transporter activity"/>
    <property type="evidence" value="ECO:0007669"/>
    <property type="project" value="InterPro"/>
</dbReference>
<feature type="transmembrane region" description="Helical" evidence="8">
    <location>
        <begin position="12"/>
        <end position="30"/>
    </location>
</feature>
<dbReference type="EMBL" id="JACEIP010000009">
    <property type="protein sequence ID" value="MBA4542756.1"/>
    <property type="molecule type" value="Genomic_DNA"/>
</dbReference>
<keyword evidence="4" id="KW-1003">Cell membrane</keyword>
<keyword evidence="11" id="KW-1185">Reference proteome</keyword>
<reference evidence="10 11" key="1">
    <citation type="submission" date="2020-07" db="EMBL/GenBank/DDBJ databases">
        <authorList>
            <person name="Feng H."/>
        </authorList>
    </citation>
    <scope>NUCLEOTIDE SEQUENCE [LARGE SCALE GENOMIC DNA]</scope>
    <source>
        <strain evidence="11">s-11</strain>
    </source>
</reference>